<dbReference type="PANTHER" id="PTHR45717:SF20">
    <property type="entry name" value="OS07G0598500 PROTEIN"/>
    <property type="match status" value="1"/>
</dbReference>
<feature type="repeat" description="PPR" evidence="3">
    <location>
        <begin position="131"/>
        <end position="165"/>
    </location>
</feature>
<name>A0A484KXY1_9ASTE</name>
<evidence type="ECO:0000313" key="5">
    <source>
        <dbReference type="Proteomes" id="UP000595140"/>
    </source>
</evidence>
<dbReference type="GO" id="GO:0003729">
    <property type="term" value="F:mRNA binding"/>
    <property type="evidence" value="ECO:0007669"/>
    <property type="project" value="UniProtKB-ARBA"/>
</dbReference>
<dbReference type="OrthoDB" id="1090297at2759"/>
<sequence length="614" mass="71090">MITMGYVGLKSLGIGLPFQSAAGRWGWDRYYHTNIWSRSITHHLLDVKNTLDDWVQFRKEVPAGDLKRILRTLRKRGHISQALKVFEWMRKKRIYKFSAREHALQINLISRVHGCSAAERYVRNLPEQARNDKTYGELLHCYVREHKTDKALYHFQKMKELGFVLSPRPFNGIMHLYAKSLQTDKVLGVLAELKKNSKVSPDNDSYRICISSFGLKYDLDGMERVLKEMETQPHIVMDWCTYAVVAEFYEREFFVDKATDALKKAKMILQKKNHRRSHNLINSDYENVIKSLVKLGELDEAVKFLKEWDLLGNWHCADDISIPHTIISEYIKNGTLRKASYRISVWDFKRKPGVDKLSRLLCNEYLRVGDLFRAYHYFHLQGYGVTSLAVQRSFLQYLEQRGSFFSLCCSGSMCTRSLKNAAGRTFLEFVPINVKYKFRVILLVHPENSTLAININYENIIKSLVESGELNEATKMAKEWETCGNFTSLDGLNISMLIIEGYCKKSLFMEAEALAEAWTREKKCWVGGIWLILACHYQEHGKLVGGLEWMRRYFDLTPGLKGQYCYMFEMFVHMIKYSRGMSAAGHLGCCKDLFSSLNDKICPLPKRSVGGSSK</sequence>
<comment type="similarity">
    <text evidence="1">Belongs to the PPR family. P subfamily.</text>
</comment>
<dbReference type="Pfam" id="PF01535">
    <property type="entry name" value="PPR"/>
    <property type="match status" value="2"/>
</dbReference>
<dbReference type="InterPro" id="IPR002885">
    <property type="entry name" value="PPR_rpt"/>
</dbReference>
<evidence type="ECO:0008006" key="6">
    <source>
        <dbReference type="Google" id="ProtNLM"/>
    </source>
</evidence>
<dbReference type="EMBL" id="OOIL02000813">
    <property type="protein sequence ID" value="VFQ69645.1"/>
    <property type="molecule type" value="Genomic_DNA"/>
</dbReference>
<evidence type="ECO:0000256" key="3">
    <source>
        <dbReference type="PROSITE-ProRule" id="PRU00708"/>
    </source>
</evidence>
<dbReference type="NCBIfam" id="TIGR00756">
    <property type="entry name" value="PPR"/>
    <property type="match status" value="1"/>
</dbReference>
<keyword evidence="5" id="KW-1185">Reference proteome</keyword>
<dbReference type="GO" id="GO:0005739">
    <property type="term" value="C:mitochondrion"/>
    <property type="evidence" value="ECO:0007669"/>
    <property type="project" value="TreeGrafter"/>
</dbReference>
<dbReference type="AlphaFoldDB" id="A0A484KXY1"/>
<evidence type="ECO:0000313" key="4">
    <source>
        <dbReference type="EMBL" id="VFQ69645.1"/>
    </source>
</evidence>
<keyword evidence="2" id="KW-0677">Repeat</keyword>
<reference evidence="4 5" key="1">
    <citation type="submission" date="2018-04" db="EMBL/GenBank/DDBJ databases">
        <authorList>
            <person name="Vogel A."/>
        </authorList>
    </citation>
    <scope>NUCLEOTIDE SEQUENCE [LARGE SCALE GENOMIC DNA]</scope>
</reference>
<evidence type="ECO:0000256" key="2">
    <source>
        <dbReference type="ARBA" id="ARBA00022737"/>
    </source>
</evidence>
<dbReference type="InterPro" id="IPR011990">
    <property type="entry name" value="TPR-like_helical_dom_sf"/>
</dbReference>
<evidence type="ECO:0000256" key="1">
    <source>
        <dbReference type="ARBA" id="ARBA00007626"/>
    </source>
</evidence>
<dbReference type="Proteomes" id="UP000595140">
    <property type="component" value="Unassembled WGS sequence"/>
</dbReference>
<organism evidence="4 5">
    <name type="scientific">Cuscuta campestris</name>
    <dbReference type="NCBI Taxonomy" id="132261"/>
    <lineage>
        <taxon>Eukaryota</taxon>
        <taxon>Viridiplantae</taxon>
        <taxon>Streptophyta</taxon>
        <taxon>Embryophyta</taxon>
        <taxon>Tracheophyta</taxon>
        <taxon>Spermatophyta</taxon>
        <taxon>Magnoliopsida</taxon>
        <taxon>eudicotyledons</taxon>
        <taxon>Gunneridae</taxon>
        <taxon>Pentapetalae</taxon>
        <taxon>asterids</taxon>
        <taxon>lamiids</taxon>
        <taxon>Solanales</taxon>
        <taxon>Convolvulaceae</taxon>
        <taxon>Cuscuteae</taxon>
        <taxon>Cuscuta</taxon>
        <taxon>Cuscuta subgen. Grammica</taxon>
        <taxon>Cuscuta sect. Cleistogrammica</taxon>
    </lineage>
</organism>
<dbReference type="Gene3D" id="1.25.40.10">
    <property type="entry name" value="Tetratricopeptide repeat domain"/>
    <property type="match status" value="1"/>
</dbReference>
<protein>
    <recommendedName>
        <fullName evidence="6">Pentacotripeptide-repeat region of PRORP domain-containing protein</fullName>
    </recommendedName>
</protein>
<accession>A0A484KXY1</accession>
<dbReference type="PROSITE" id="PS51375">
    <property type="entry name" value="PPR"/>
    <property type="match status" value="1"/>
</dbReference>
<proteinExistence type="inferred from homology"/>
<dbReference type="PANTHER" id="PTHR45717">
    <property type="entry name" value="OS12G0527900 PROTEIN"/>
    <property type="match status" value="1"/>
</dbReference>
<gene>
    <name evidence="4" type="ORF">CCAM_LOCUS11421</name>
</gene>